<proteinExistence type="predicted"/>
<gene>
    <name evidence="2" type="ORF">UFOPK3954_01167</name>
</gene>
<dbReference type="EMBL" id="CAFBON010000110">
    <property type="protein sequence ID" value="CAB4991106.1"/>
    <property type="molecule type" value="Genomic_DNA"/>
</dbReference>
<feature type="region of interest" description="Disordered" evidence="1">
    <location>
        <begin position="233"/>
        <end position="259"/>
    </location>
</feature>
<sequence length="259" mass="28339">MEQESLTRVLETDGIPAVEQRTEPLVERDRVLEPGEVLFGRIEKVPFHPEVAEQRGCAAERERVPPPGGVRTRWADVRPDELGGQNERKTALDGLALEWIVAVGGPHALGSRKHPEVYPAAAGRASLDIDPGVATSDLVKKRVDRKRLVMGAGSPRRARALHKVPVHVPLQVRDVVRAQEAIERGQHVLECLRVGEVHHDLIPAERGFISPGTENPIGMLSHEIGIGVRHLGLHPDAEPHAQRPDARDQGPQSLGVRIG</sequence>
<dbReference type="AlphaFoldDB" id="A0A6J7ND77"/>
<organism evidence="2">
    <name type="scientific">freshwater metagenome</name>
    <dbReference type="NCBI Taxonomy" id="449393"/>
    <lineage>
        <taxon>unclassified sequences</taxon>
        <taxon>metagenomes</taxon>
        <taxon>ecological metagenomes</taxon>
    </lineage>
</organism>
<protein>
    <submittedName>
        <fullName evidence="2">Unannotated protein</fullName>
    </submittedName>
</protein>
<feature type="compositionally biased region" description="Basic and acidic residues" evidence="1">
    <location>
        <begin position="233"/>
        <end position="248"/>
    </location>
</feature>
<reference evidence="2" key="1">
    <citation type="submission" date="2020-05" db="EMBL/GenBank/DDBJ databases">
        <authorList>
            <person name="Chiriac C."/>
            <person name="Salcher M."/>
            <person name="Ghai R."/>
            <person name="Kavagutti S V."/>
        </authorList>
    </citation>
    <scope>NUCLEOTIDE SEQUENCE</scope>
</reference>
<evidence type="ECO:0000256" key="1">
    <source>
        <dbReference type="SAM" id="MobiDB-lite"/>
    </source>
</evidence>
<feature type="compositionally biased region" description="Basic and acidic residues" evidence="1">
    <location>
        <begin position="73"/>
        <end position="85"/>
    </location>
</feature>
<name>A0A6J7ND77_9ZZZZ</name>
<feature type="region of interest" description="Disordered" evidence="1">
    <location>
        <begin position="56"/>
        <end position="85"/>
    </location>
</feature>
<evidence type="ECO:0000313" key="2">
    <source>
        <dbReference type="EMBL" id="CAB4991106.1"/>
    </source>
</evidence>
<accession>A0A6J7ND77</accession>